<organism evidence="1 2">
    <name type="scientific">[Clostridium] leptum</name>
    <dbReference type="NCBI Taxonomy" id="1535"/>
    <lineage>
        <taxon>Bacteria</taxon>
        <taxon>Bacillati</taxon>
        <taxon>Bacillota</taxon>
        <taxon>Clostridia</taxon>
        <taxon>Eubacteriales</taxon>
        <taxon>Oscillospiraceae</taxon>
        <taxon>Oscillospiraceae incertae sedis</taxon>
    </lineage>
</organism>
<dbReference type="AlphaFoldDB" id="A0A412AXS6"/>
<evidence type="ECO:0000313" key="1">
    <source>
        <dbReference type="EMBL" id="RGQ41499.1"/>
    </source>
</evidence>
<accession>A0A412AXS6</accession>
<dbReference type="EMBL" id="QRTC01000018">
    <property type="protein sequence ID" value="RGQ41499.1"/>
    <property type="molecule type" value="Genomic_DNA"/>
</dbReference>
<evidence type="ECO:0000313" key="2">
    <source>
        <dbReference type="Proteomes" id="UP000284751"/>
    </source>
</evidence>
<gene>
    <name evidence="1" type="ORF">DWY99_06060</name>
</gene>
<proteinExistence type="predicted"/>
<name>A0A412AXS6_9FIRM</name>
<comment type="caution">
    <text evidence="1">The sequence shown here is derived from an EMBL/GenBank/DDBJ whole genome shotgun (WGS) entry which is preliminary data.</text>
</comment>
<protein>
    <submittedName>
        <fullName evidence="1">Uncharacterized protein</fullName>
    </submittedName>
</protein>
<reference evidence="1 2" key="1">
    <citation type="submission" date="2018-08" db="EMBL/GenBank/DDBJ databases">
        <title>A genome reference for cultivated species of the human gut microbiota.</title>
        <authorList>
            <person name="Zou Y."/>
            <person name="Xue W."/>
            <person name="Luo G."/>
        </authorList>
    </citation>
    <scope>NUCLEOTIDE SEQUENCE [LARGE SCALE GENOMIC DNA]</scope>
    <source>
        <strain evidence="1 2">AF28-26</strain>
    </source>
</reference>
<sequence>METLLTDAGAKPLILHDWYLLLFMILTGGLGETAEKPTVFRWFVLEPIPICAIITPYLTIFNSLLLEGWGKKGVIAMVVVDIRNVFAVRNVEIIEINDDFIYYAEEKKEEGHNNLFLLEYNRVSKRERVVTHYSLDDPTFVQHLFSFSDSIVLLLENGGDSVWVFRVDKNTGEETARLKIRLIGDFSDCRALDKRHILLWTTANEKYDELFAKYQEKTGNSRIAYLHDLDTGEKYLVKDRILCRLGGEDIVLYSQEGENRALLLNPYGDEAHKEKCYKNARWISHPVCDYIWDGRIAEILEELANGAEALHLKKLVAAGIEGLARYTGMDQKGVYFRARHFSTESECICRCDKATGKVEVLSQLSFDREDCYYHVDVQGCKVYRITEGEETCLVKGIVNSGVQGEYQKQLGEFVSCVEDRFLITRKVMTDSQGNYEFEYHSICDIKKKTEESFECKCVVSKNTLVLY</sequence>
<dbReference type="Proteomes" id="UP000284751">
    <property type="component" value="Unassembled WGS sequence"/>
</dbReference>